<evidence type="ECO:0000256" key="6">
    <source>
        <dbReference type="ARBA" id="ARBA00022989"/>
    </source>
</evidence>
<dbReference type="EMBL" id="LLWF02000001">
    <property type="protein sequence ID" value="ONH85094.1"/>
    <property type="molecule type" value="Genomic_DNA"/>
</dbReference>
<evidence type="ECO:0000256" key="3">
    <source>
        <dbReference type="ARBA" id="ARBA00022448"/>
    </source>
</evidence>
<keyword evidence="10" id="KW-1185">Reference proteome</keyword>
<dbReference type="InterPro" id="IPR011606">
    <property type="entry name" value="Brnchd-chn_aa_trnsp_permease"/>
</dbReference>
<keyword evidence="3" id="KW-0813">Transport</keyword>
<feature type="transmembrane region" description="Helical" evidence="8">
    <location>
        <begin position="143"/>
        <end position="164"/>
    </location>
</feature>
<feature type="transmembrane region" description="Helical" evidence="8">
    <location>
        <begin position="83"/>
        <end position="107"/>
    </location>
</feature>
<keyword evidence="7 8" id="KW-0472">Membrane</keyword>
<sequence length="251" mass="26603">MGMTEPTGPASPREPFTREGLRRGARTALPLLIGYLPFAMVIGVISQAHGLSLLETGLMGATVFAGASQLLALELWADPVPVVATIVAALVVNLRFLPITASLSHWFVRLRGWRVWGTLATVTDHALAFSVTEERAGRVDAGFLLGLGLVTWVGWIVFCVGGHMLGSAVVLPPGHALYFASVSAFISLLVPLWRGFGRDLLPWLLAAILSLGLFLLGMPTPLPLLSGALGGAFLAAWLATRRRNIQPGAAP</sequence>
<evidence type="ECO:0000256" key="4">
    <source>
        <dbReference type="ARBA" id="ARBA00022475"/>
    </source>
</evidence>
<dbReference type="STRING" id="207340.APZ41_000485"/>
<name>A0A1S8DBI5_9PROT</name>
<evidence type="ECO:0000256" key="1">
    <source>
        <dbReference type="ARBA" id="ARBA00004651"/>
    </source>
</evidence>
<dbReference type="Pfam" id="PF03591">
    <property type="entry name" value="AzlC"/>
    <property type="match status" value="1"/>
</dbReference>
<keyword evidence="4" id="KW-1003">Cell membrane</keyword>
<feature type="transmembrane region" description="Helical" evidence="8">
    <location>
        <begin position="200"/>
        <end position="218"/>
    </location>
</feature>
<feature type="transmembrane region" description="Helical" evidence="8">
    <location>
        <begin position="224"/>
        <end position="240"/>
    </location>
</feature>
<protein>
    <submittedName>
        <fullName evidence="9">Azaleucine resistance protein AzlC</fullName>
    </submittedName>
</protein>
<evidence type="ECO:0000256" key="8">
    <source>
        <dbReference type="SAM" id="Phobius"/>
    </source>
</evidence>
<evidence type="ECO:0000313" key="10">
    <source>
        <dbReference type="Proteomes" id="UP000054844"/>
    </source>
</evidence>
<dbReference type="OrthoDB" id="9803444at2"/>
<organism evidence="9 10">
    <name type="scientific">Roseomonas mucosa</name>
    <dbReference type="NCBI Taxonomy" id="207340"/>
    <lineage>
        <taxon>Bacteria</taxon>
        <taxon>Pseudomonadati</taxon>
        <taxon>Pseudomonadota</taxon>
        <taxon>Alphaproteobacteria</taxon>
        <taxon>Acetobacterales</taxon>
        <taxon>Roseomonadaceae</taxon>
        <taxon>Roseomonas</taxon>
    </lineage>
</organism>
<dbReference type="PANTHER" id="PTHR34979">
    <property type="entry name" value="INNER MEMBRANE PROTEIN YGAZ"/>
    <property type="match status" value="1"/>
</dbReference>
<dbReference type="GO" id="GO:0005886">
    <property type="term" value="C:plasma membrane"/>
    <property type="evidence" value="ECO:0007669"/>
    <property type="project" value="UniProtKB-SubCell"/>
</dbReference>
<feature type="transmembrane region" description="Helical" evidence="8">
    <location>
        <begin position="28"/>
        <end position="46"/>
    </location>
</feature>
<reference evidence="9" key="1">
    <citation type="submission" date="2016-12" db="EMBL/GenBank/DDBJ databases">
        <title>Draft genome sequence of Roseomonas mucosa strain AU37, isolated from a peripheral intravenous catheter.</title>
        <authorList>
            <person name="Choudhury M.A."/>
            <person name="Sidjabat H.E."/>
            <person name="Wailan A.M."/>
            <person name="Zhang L."/>
            <person name="Marsh N.M."/>
            <person name="Rickard C.M."/>
            <person name="Davies M."/>
            <person name="Mcmillan D.J."/>
        </authorList>
    </citation>
    <scope>NUCLEOTIDE SEQUENCE [LARGE SCALE GENOMIC DNA]</scope>
    <source>
        <strain evidence="9">AU37</strain>
    </source>
</reference>
<dbReference type="Proteomes" id="UP000054844">
    <property type="component" value="Unassembled WGS sequence"/>
</dbReference>
<dbReference type="GO" id="GO:1903785">
    <property type="term" value="P:L-valine transmembrane transport"/>
    <property type="evidence" value="ECO:0007669"/>
    <property type="project" value="TreeGrafter"/>
</dbReference>
<evidence type="ECO:0000313" key="9">
    <source>
        <dbReference type="EMBL" id="ONH85094.1"/>
    </source>
</evidence>
<dbReference type="PANTHER" id="PTHR34979:SF1">
    <property type="entry name" value="INNER MEMBRANE PROTEIN YGAZ"/>
    <property type="match status" value="1"/>
</dbReference>
<comment type="subcellular location">
    <subcellularLocation>
        <location evidence="1">Cell membrane</location>
        <topology evidence="1">Multi-pass membrane protein</topology>
    </subcellularLocation>
</comment>
<proteinExistence type="inferred from homology"/>
<evidence type="ECO:0000256" key="2">
    <source>
        <dbReference type="ARBA" id="ARBA00010735"/>
    </source>
</evidence>
<evidence type="ECO:0000256" key="7">
    <source>
        <dbReference type="ARBA" id="ARBA00023136"/>
    </source>
</evidence>
<gene>
    <name evidence="9" type="ORF">APZ41_000485</name>
</gene>
<comment type="caution">
    <text evidence="9">The sequence shown here is derived from an EMBL/GenBank/DDBJ whole genome shotgun (WGS) entry which is preliminary data.</text>
</comment>
<comment type="similarity">
    <text evidence="2">Belongs to the AzlC family.</text>
</comment>
<dbReference type="AlphaFoldDB" id="A0A1S8DBI5"/>
<accession>A0A1S8DBI5</accession>
<feature type="transmembrane region" description="Helical" evidence="8">
    <location>
        <begin position="176"/>
        <end position="193"/>
    </location>
</feature>
<keyword evidence="5 8" id="KW-0812">Transmembrane</keyword>
<evidence type="ECO:0000256" key="5">
    <source>
        <dbReference type="ARBA" id="ARBA00022692"/>
    </source>
</evidence>
<keyword evidence="6 8" id="KW-1133">Transmembrane helix</keyword>